<dbReference type="Gene3D" id="3.40.50.1110">
    <property type="entry name" value="SGNH hydrolase"/>
    <property type="match status" value="1"/>
</dbReference>
<evidence type="ECO:0000313" key="2">
    <source>
        <dbReference type="Proteomes" id="UP001156218"/>
    </source>
</evidence>
<reference evidence="1 2" key="1">
    <citation type="submission" date="2021-06" db="EMBL/GenBank/DDBJ databases">
        <title>Interrogation of the integrated mobile genetic elements in gut-associated Bacteroides with a consensus prediction approach.</title>
        <authorList>
            <person name="Campbell D.E."/>
            <person name="Leigh J.R."/>
            <person name="Kim T."/>
            <person name="England W."/>
            <person name="Whitaker R.J."/>
            <person name="Degnan P.H."/>
        </authorList>
    </citation>
    <scope>NUCLEOTIDE SEQUENCE [LARGE SCALE GENOMIC DNA]</scope>
    <source>
        <strain evidence="1 2">WAL8669</strain>
    </source>
</reference>
<gene>
    <name evidence="1" type="ORF">KQP68_03510</name>
</gene>
<dbReference type="Proteomes" id="UP001156218">
    <property type="component" value="Chromosome"/>
</dbReference>
<sequence length="514" mass="57715">MEKIFDIAKDSEKSWGVIAQGIDRNFEELSNEAQESNTASHISKIVSSSIMPTIIENKQVTVDGIRDASIQNYAEIDVSIFTDGILRVTAWTSTNAIVGYQWLDNDNNTTFVSTSEHGGGMYTYEIIVPRNATKLQFSFFKEHGISVDATYTARIPVNVEVAKMAPVISLAGMDGAINTADSISNEELLITNYPRYVKREYTVSLNSKIKSFSEIAVGVGHLTTRGLYVIIDNTNIKVVMYINNTETVLATHAHNLTISAFINVLVDYKEDTIKYVINTFGGSYYGTDTEMGKKVYGDTNGIELNDIYGYSFVFANSETTLNDVELRRTNRGFREPIWIIGDSYCSTDSNARWPYYLLNEYKIKSWFLIALAGQTSNDLNGHVGAYNDLLNALQYGTPKYLWYQIQANDTNAVYEEYIYKIKDICDKRGITLILVRHAKLGEQAEGKDWQTKNSIALSLGLRYVDMYKAVTGNELTHDWYEGYLSSDGVHPTALGAKAEAMRILCDIPEITQYN</sequence>
<dbReference type="InterPro" id="IPR036514">
    <property type="entry name" value="SGNH_hydro_sf"/>
</dbReference>
<keyword evidence="1" id="KW-0378">Hydrolase</keyword>
<accession>A0ABD7U509</accession>
<name>A0ABD7U509_BACT4</name>
<dbReference type="RefSeq" id="WP_264382981.1">
    <property type="nucleotide sequence ID" value="NZ_CP083680.1"/>
</dbReference>
<protein>
    <submittedName>
        <fullName evidence="1">SGNH/GDSL hydrolase family protein</fullName>
    </submittedName>
</protein>
<dbReference type="EMBL" id="CP083680">
    <property type="protein sequence ID" value="UYU67362.1"/>
    <property type="molecule type" value="Genomic_DNA"/>
</dbReference>
<dbReference type="GO" id="GO:0016788">
    <property type="term" value="F:hydrolase activity, acting on ester bonds"/>
    <property type="evidence" value="ECO:0007669"/>
    <property type="project" value="UniProtKB-ARBA"/>
</dbReference>
<dbReference type="AlphaFoldDB" id="A0ABD7U509"/>
<organism evidence="1 2">
    <name type="scientific">Bacteroides thetaiotaomicron</name>
    <dbReference type="NCBI Taxonomy" id="818"/>
    <lineage>
        <taxon>Bacteria</taxon>
        <taxon>Pseudomonadati</taxon>
        <taxon>Bacteroidota</taxon>
        <taxon>Bacteroidia</taxon>
        <taxon>Bacteroidales</taxon>
        <taxon>Bacteroidaceae</taxon>
        <taxon>Bacteroides</taxon>
    </lineage>
</organism>
<evidence type="ECO:0000313" key="1">
    <source>
        <dbReference type="EMBL" id="UYU67362.1"/>
    </source>
</evidence>
<proteinExistence type="predicted"/>
<dbReference type="SUPFAM" id="SSF52266">
    <property type="entry name" value="SGNH hydrolase"/>
    <property type="match status" value="1"/>
</dbReference>